<dbReference type="PANTHER" id="PTHR22749">
    <property type="entry name" value="RIBOFLAVIN KINASE/FMN ADENYLYLTRANSFERASE"/>
    <property type="match status" value="1"/>
</dbReference>
<dbReference type="SUPFAM" id="SSF82114">
    <property type="entry name" value="Riboflavin kinase-like"/>
    <property type="match status" value="1"/>
</dbReference>
<dbReference type="InterPro" id="IPR015865">
    <property type="entry name" value="Riboflavin_kinase_bac/euk"/>
</dbReference>
<dbReference type="GO" id="GO:0009398">
    <property type="term" value="P:FMN biosynthetic process"/>
    <property type="evidence" value="ECO:0007669"/>
    <property type="project" value="UniProtKB-UniPathway"/>
</dbReference>
<keyword evidence="11" id="KW-0067">ATP-binding</keyword>
<dbReference type="FunCoup" id="A0A3N4LLR7">
    <property type="interactions" value="382"/>
</dbReference>
<dbReference type="InterPro" id="IPR023465">
    <property type="entry name" value="Riboflavin_kinase_dom_sf"/>
</dbReference>
<sequence>MMSDPTTPAASTGISPTAKLSPGLPRAITPIGSSSGPELPYPLKIEGPVVKGFGRGSKELNIPTANIPVEGLSVGGREEIANGVYFGWAGLDLGQKGNKELAKSASGNVFPMVMSIGWNPFYKNTKRSVEVHIIHTFPTDFYGTHMKLLVLGYIRPELDYVSKEALIGDIKTDIEIALVSLERDRWHVGELGNEGRWVGEF</sequence>
<dbReference type="EMBL" id="ML121544">
    <property type="protein sequence ID" value="RPB23750.1"/>
    <property type="molecule type" value="Genomic_DNA"/>
</dbReference>
<dbReference type="GO" id="GO:0005524">
    <property type="term" value="F:ATP binding"/>
    <property type="evidence" value="ECO:0007669"/>
    <property type="project" value="UniProtKB-KW"/>
</dbReference>
<evidence type="ECO:0000256" key="7">
    <source>
        <dbReference type="ARBA" id="ARBA00022643"/>
    </source>
</evidence>
<evidence type="ECO:0000256" key="12">
    <source>
        <dbReference type="ARBA" id="ARBA00029960"/>
    </source>
</evidence>
<dbReference type="AlphaFoldDB" id="A0A3N4LLR7"/>
<keyword evidence="10 16" id="KW-0418">Kinase</keyword>
<keyword evidence="9" id="KW-0547">Nucleotide-binding</keyword>
<evidence type="ECO:0000256" key="3">
    <source>
        <dbReference type="ARBA" id="ARBA00010108"/>
    </source>
</evidence>
<evidence type="ECO:0000256" key="13">
    <source>
        <dbReference type="ARBA" id="ARBA00047880"/>
    </source>
</evidence>
<evidence type="ECO:0000256" key="1">
    <source>
        <dbReference type="ARBA" id="ARBA00003572"/>
    </source>
</evidence>
<keyword evidence="8" id="KW-0808">Transferase</keyword>
<dbReference type="GO" id="GO:0005739">
    <property type="term" value="C:mitochondrion"/>
    <property type="evidence" value="ECO:0007669"/>
    <property type="project" value="TreeGrafter"/>
</dbReference>
<evidence type="ECO:0000256" key="6">
    <source>
        <dbReference type="ARBA" id="ARBA00022630"/>
    </source>
</evidence>
<dbReference type="GO" id="GO:0008531">
    <property type="term" value="F:riboflavin kinase activity"/>
    <property type="evidence" value="ECO:0007669"/>
    <property type="project" value="UniProtKB-EC"/>
</dbReference>
<dbReference type="EC" id="2.7.1.26" evidence="4"/>
<evidence type="ECO:0000256" key="11">
    <source>
        <dbReference type="ARBA" id="ARBA00022840"/>
    </source>
</evidence>
<evidence type="ECO:0000256" key="5">
    <source>
        <dbReference type="ARBA" id="ARBA00017394"/>
    </source>
</evidence>
<evidence type="ECO:0000256" key="4">
    <source>
        <dbReference type="ARBA" id="ARBA00012105"/>
    </source>
</evidence>
<dbReference type="STRING" id="1051890.A0A3N4LLR7"/>
<accession>A0A3N4LLR7</accession>
<name>A0A3N4LLR7_9PEZI</name>
<dbReference type="InParanoid" id="A0A3N4LLR7"/>
<evidence type="ECO:0000256" key="8">
    <source>
        <dbReference type="ARBA" id="ARBA00022679"/>
    </source>
</evidence>
<comment type="function">
    <text evidence="1">Catalyzes the phosphorylation of riboflavin (vitamin B2) to form flavin mononucleotide (FMN) coenzyme.</text>
</comment>
<organism evidence="16 17">
    <name type="scientific">Terfezia boudieri ATCC MYA-4762</name>
    <dbReference type="NCBI Taxonomy" id="1051890"/>
    <lineage>
        <taxon>Eukaryota</taxon>
        <taxon>Fungi</taxon>
        <taxon>Dikarya</taxon>
        <taxon>Ascomycota</taxon>
        <taxon>Pezizomycotina</taxon>
        <taxon>Pezizomycetes</taxon>
        <taxon>Pezizales</taxon>
        <taxon>Pezizaceae</taxon>
        <taxon>Terfezia</taxon>
    </lineage>
</organism>
<feature type="compositionally biased region" description="Polar residues" evidence="14">
    <location>
        <begin position="1"/>
        <end position="15"/>
    </location>
</feature>
<evidence type="ECO:0000256" key="10">
    <source>
        <dbReference type="ARBA" id="ARBA00022777"/>
    </source>
</evidence>
<evidence type="ECO:0000256" key="9">
    <source>
        <dbReference type="ARBA" id="ARBA00022741"/>
    </source>
</evidence>
<keyword evidence="6" id="KW-0285">Flavoprotein</keyword>
<dbReference type="GO" id="GO:0009231">
    <property type="term" value="P:riboflavin biosynthetic process"/>
    <property type="evidence" value="ECO:0007669"/>
    <property type="project" value="InterPro"/>
</dbReference>
<comment type="catalytic activity">
    <reaction evidence="13">
        <text>riboflavin + ATP = FMN + ADP + H(+)</text>
        <dbReference type="Rhea" id="RHEA:14357"/>
        <dbReference type="ChEBI" id="CHEBI:15378"/>
        <dbReference type="ChEBI" id="CHEBI:30616"/>
        <dbReference type="ChEBI" id="CHEBI:57986"/>
        <dbReference type="ChEBI" id="CHEBI:58210"/>
        <dbReference type="ChEBI" id="CHEBI:456216"/>
        <dbReference type="EC" id="2.7.1.26"/>
    </reaction>
</comment>
<keyword evidence="17" id="KW-1185">Reference proteome</keyword>
<keyword evidence="7" id="KW-0288">FMN</keyword>
<comment type="similarity">
    <text evidence="3">Belongs to the flavokinase family.</text>
</comment>
<protein>
    <recommendedName>
        <fullName evidence="5">Riboflavin kinase</fullName>
        <ecNumber evidence="4">2.7.1.26</ecNumber>
    </recommendedName>
    <alternativeName>
        <fullName evidence="12">Flavin mononucleotide kinase 1</fullName>
    </alternativeName>
</protein>
<dbReference type="PANTHER" id="PTHR22749:SF6">
    <property type="entry name" value="RIBOFLAVIN KINASE"/>
    <property type="match status" value="1"/>
</dbReference>
<evidence type="ECO:0000256" key="14">
    <source>
        <dbReference type="SAM" id="MobiDB-lite"/>
    </source>
</evidence>
<evidence type="ECO:0000259" key="15">
    <source>
        <dbReference type="SMART" id="SM00904"/>
    </source>
</evidence>
<dbReference type="InterPro" id="IPR023468">
    <property type="entry name" value="Riboflavin_kinase"/>
</dbReference>
<evidence type="ECO:0000256" key="2">
    <source>
        <dbReference type="ARBA" id="ARBA00005201"/>
    </source>
</evidence>
<gene>
    <name evidence="16" type="ORF">L211DRAFT_862103</name>
</gene>
<dbReference type="SMART" id="SM00904">
    <property type="entry name" value="Flavokinase"/>
    <property type="match status" value="1"/>
</dbReference>
<proteinExistence type="inferred from homology"/>
<evidence type="ECO:0000313" key="17">
    <source>
        <dbReference type="Proteomes" id="UP000267821"/>
    </source>
</evidence>
<dbReference type="Proteomes" id="UP000267821">
    <property type="component" value="Unassembled WGS sequence"/>
</dbReference>
<dbReference type="Pfam" id="PF01687">
    <property type="entry name" value="Flavokinase"/>
    <property type="match status" value="1"/>
</dbReference>
<feature type="domain" description="Riboflavin kinase" evidence="15">
    <location>
        <begin position="38"/>
        <end position="182"/>
    </location>
</feature>
<dbReference type="OrthoDB" id="276388at2759"/>
<reference evidence="16 17" key="1">
    <citation type="journal article" date="2018" name="Nat. Ecol. Evol.">
        <title>Pezizomycetes genomes reveal the molecular basis of ectomycorrhizal truffle lifestyle.</title>
        <authorList>
            <person name="Murat C."/>
            <person name="Payen T."/>
            <person name="Noel B."/>
            <person name="Kuo A."/>
            <person name="Morin E."/>
            <person name="Chen J."/>
            <person name="Kohler A."/>
            <person name="Krizsan K."/>
            <person name="Balestrini R."/>
            <person name="Da Silva C."/>
            <person name="Montanini B."/>
            <person name="Hainaut M."/>
            <person name="Levati E."/>
            <person name="Barry K.W."/>
            <person name="Belfiori B."/>
            <person name="Cichocki N."/>
            <person name="Clum A."/>
            <person name="Dockter R.B."/>
            <person name="Fauchery L."/>
            <person name="Guy J."/>
            <person name="Iotti M."/>
            <person name="Le Tacon F."/>
            <person name="Lindquist E.A."/>
            <person name="Lipzen A."/>
            <person name="Malagnac F."/>
            <person name="Mello A."/>
            <person name="Molinier V."/>
            <person name="Miyauchi S."/>
            <person name="Poulain J."/>
            <person name="Riccioni C."/>
            <person name="Rubini A."/>
            <person name="Sitrit Y."/>
            <person name="Splivallo R."/>
            <person name="Traeger S."/>
            <person name="Wang M."/>
            <person name="Zifcakova L."/>
            <person name="Wipf D."/>
            <person name="Zambonelli A."/>
            <person name="Paolocci F."/>
            <person name="Nowrousian M."/>
            <person name="Ottonello S."/>
            <person name="Baldrian P."/>
            <person name="Spatafora J.W."/>
            <person name="Henrissat B."/>
            <person name="Nagy L.G."/>
            <person name="Aury J.M."/>
            <person name="Wincker P."/>
            <person name="Grigoriev I.V."/>
            <person name="Bonfante P."/>
            <person name="Martin F.M."/>
        </authorList>
    </citation>
    <scope>NUCLEOTIDE SEQUENCE [LARGE SCALE GENOMIC DNA]</scope>
    <source>
        <strain evidence="16 17">ATCC MYA-4762</strain>
    </source>
</reference>
<feature type="region of interest" description="Disordered" evidence="14">
    <location>
        <begin position="1"/>
        <end position="35"/>
    </location>
</feature>
<dbReference type="UniPathway" id="UPA00276">
    <property type="reaction ID" value="UER00406"/>
</dbReference>
<comment type="pathway">
    <text evidence="2">Cofactor biosynthesis; FMN biosynthesis; FMN from riboflavin (ATP route): step 1/1.</text>
</comment>
<dbReference type="Gene3D" id="2.40.30.30">
    <property type="entry name" value="Riboflavin kinase-like"/>
    <property type="match status" value="1"/>
</dbReference>
<evidence type="ECO:0000313" key="16">
    <source>
        <dbReference type="EMBL" id="RPB23750.1"/>
    </source>
</evidence>